<feature type="region of interest" description="Disordered" evidence="1">
    <location>
        <begin position="167"/>
        <end position="188"/>
    </location>
</feature>
<dbReference type="Proteomes" id="UP000735302">
    <property type="component" value="Unassembled WGS sequence"/>
</dbReference>
<evidence type="ECO:0000313" key="2">
    <source>
        <dbReference type="EMBL" id="GFO30351.1"/>
    </source>
</evidence>
<name>A0AAV4CC85_9GAST</name>
<feature type="compositionally biased region" description="Basic and acidic residues" evidence="1">
    <location>
        <begin position="29"/>
        <end position="57"/>
    </location>
</feature>
<reference evidence="2 3" key="1">
    <citation type="journal article" date="2021" name="Elife">
        <title>Chloroplast acquisition without the gene transfer in kleptoplastic sea slugs, Plakobranchus ocellatus.</title>
        <authorList>
            <person name="Maeda T."/>
            <person name="Takahashi S."/>
            <person name="Yoshida T."/>
            <person name="Shimamura S."/>
            <person name="Takaki Y."/>
            <person name="Nagai Y."/>
            <person name="Toyoda A."/>
            <person name="Suzuki Y."/>
            <person name="Arimoto A."/>
            <person name="Ishii H."/>
            <person name="Satoh N."/>
            <person name="Nishiyama T."/>
            <person name="Hasebe M."/>
            <person name="Maruyama T."/>
            <person name="Minagawa J."/>
            <person name="Obokata J."/>
            <person name="Shigenobu S."/>
        </authorList>
    </citation>
    <scope>NUCLEOTIDE SEQUENCE [LARGE SCALE GENOMIC DNA]</scope>
</reference>
<dbReference type="AlphaFoldDB" id="A0AAV4CC85"/>
<keyword evidence="3" id="KW-1185">Reference proteome</keyword>
<organism evidence="2 3">
    <name type="scientific">Plakobranchus ocellatus</name>
    <dbReference type="NCBI Taxonomy" id="259542"/>
    <lineage>
        <taxon>Eukaryota</taxon>
        <taxon>Metazoa</taxon>
        <taxon>Spiralia</taxon>
        <taxon>Lophotrochozoa</taxon>
        <taxon>Mollusca</taxon>
        <taxon>Gastropoda</taxon>
        <taxon>Heterobranchia</taxon>
        <taxon>Euthyneura</taxon>
        <taxon>Panpulmonata</taxon>
        <taxon>Sacoglossa</taxon>
        <taxon>Placobranchoidea</taxon>
        <taxon>Plakobranchidae</taxon>
        <taxon>Plakobranchus</taxon>
    </lineage>
</organism>
<feature type="compositionally biased region" description="Polar residues" evidence="1">
    <location>
        <begin position="167"/>
        <end position="185"/>
    </location>
</feature>
<comment type="caution">
    <text evidence="2">The sequence shown here is derived from an EMBL/GenBank/DDBJ whole genome shotgun (WGS) entry which is preliminary data.</text>
</comment>
<proteinExistence type="predicted"/>
<evidence type="ECO:0000313" key="3">
    <source>
        <dbReference type="Proteomes" id="UP000735302"/>
    </source>
</evidence>
<gene>
    <name evidence="2" type="ORF">PoB_005685600</name>
</gene>
<protein>
    <submittedName>
        <fullName evidence="2">Uncharacterized protein</fullName>
    </submittedName>
</protein>
<dbReference type="EMBL" id="BLXT01006233">
    <property type="protein sequence ID" value="GFO30351.1"/>
    <property type="molecule type" value="Genomic_DNA"/>
</dbReference>
<accession>A0AAV4CC85</accession>
<evidence type="ECO:0000256" key="1">
    <source>
        <dbReference type="SAM" id="MobiDB-lite"/>
    </source>
</evidence>
<sequence>MDVLGLREDKGALAVGKGERLEYLKFEKDKDQVSNSRKEEKSKVKTGKIRGDVKSKDYGFQPEEQSKTTGNVESFDLEAIADEVLPTSKKVTKNKDNSQNNYDFTNLKNTKDDVVLEVVVGGSKEERAVTVKGKNNDLDCADTKTVPSEVKGYDNKFKGEKTCNVQHATNNTHGMGSEPQSSVQGKDSDADLGKYEYEVEGDDYAGTRSTKSCASTFAFSQSSEIFRKQTSFVHSFSEMSLLAHYIPLISKT</sequence>
<feature type="region of interest" description="Disordered" evidence="1">
    <location>
        <begin position="29"/>
        <end position="73"/>
    </location>
</feature>